<dbReference type="EMBL" id="JAVIDA010000006">
    <property type="protein sequence ID" value="MDQ9071153.1"/>
    <property type="molecule type" value="Genomic_DNA"/>
</dbReference>
<proteinExistence type="predicted"/>
<dbReference type="AlphaFoldDB" id="A0AAW8JG02"/>
<reference evidence="1" key="1">
    <citation type="submission" date="2023-08" db="EMBL/GenBank/DDBJ databases">
        <title>Emergence of clinically-relevant ST2 carbapenem-resistant Acinetobacter baumannii strains in hospital sewages in Zhejiang, East of China.</title>
        <authorList>
            <person name="Kaichao C."/>
            <person name="Zhang R."/>
        </authorList>
    </citation>
    <scope>NUCLEOTIDE SEQUENCE</scope>
    <source>
        <strain evidence="1">M-SY-60</strain>
    </source>
</reference>
<comment type="caution">
    <text evidence="1">The sequence shown here is derived from an EMBL/GenBank/DDBJ whole genome shotgun (WGS) entry which is preliminary data.</text>
</comment>
<gene>
    <name evidence="1" type="ORF">RFH51_06735</name>
</gene>
<dbReference type="RefSeq" id="WP_020846454.1">
    <property type="nucleotide sequence ID" value="NZ_BBLI01000059.1"/>
</dbReference>
<dbReference type="PROSITE" id="PS51257">
    <property type="entry name" value="PROKAR_LIPOPROTEIN"/>
    <property type="match status" value="1"/>
</dbReference>
<name>A0AAW8JG02_9GAMM</name>
<dbReference type="Proteomes" id="UP001243195">
    <property type="component" value="Unassembled WGS sequence"/>
</dbReference>
<accession>A0AAW8JG02</accession>
<organism evidence="1 2">
    <name type="scientific">Acinetobacter gerneri</name>
    <dbReference type="NCBI Taxonomy" id="202952"/>
    <lineage>
        <taxon>Bacteria</taxon>
        <taxon>Pseudomonadati</taxon>
        <taxon>Pseudomonadota</taxon>
        <taxon>Gammaproteobacteria</taxon>
        <taxon>Moraxellales</taxon>
        <taxon>Moraxellaceae</taxon>
        <taxon>Acinetobacter</taxon>
    </lineage>
</organism>
<sequence length="60" mass="7043">MKKLKQTYLRKGEHPMVLMSIFSCAAKKQSWTSDEIKTVMIEARKADYSHMLKTLQSYCE</sequence>
<dbReference type="GeneID" id="84208624"/>
<evidence type="ECO:0000313" key="1">
    <source>
        <dbReference type="EMBL" id="MDQ9071153.1"/>
    </source>
</evidence>
<protein>
    <submittedName>
        <fullName evidence="1">Uncharacterized protein</fullName>
    </submittedName>
</protein>
<evidence type="ECO:0000313" key="2">
    <source>
        <dbReference type="Proteomes" id="UP001243195"/>
    </source>
</evidence>